<evidence type="ECO:0000256" key="3">
    <source>
        <dbReference type="ARBA" id="ARBA00022989"/>
    </source>
</evidence>
<dbReference type="EMBL" id="MIKG01000015">
    <property type="protein sequence ID" value="RAO71274.1"/>
    <property type="molecule type" value="Genomic_DNA"/>
</dbReference>
<keyword evidence="2 5" id="KW-0812">Transmembrane</keyword>
<comment type="caution">
    <text evidence="6">The sequence shown here is derived from an EMBL/GenBank/DDBJ whole genome shotgun (WGS) entry which is preliminary data.</text>
</comment>
<dbReference type="AlphaFoldDB" id="A0A364L646"/>
<feature type="transmembrane region" description="Helical" evidence="5">
    <location>
        <begin position="6"/>
        <end position="29"/>
    </location>
</feature>
<dbReference type="Pfam" id="PF04479">
    <property type="entry name" value="RTA1"/>
    <property type="match status" value="1"/>
</dbReference>
<keyword evidence="3 5" id="KW-1133">Transmembrane helix</keyword>
<dbReference type="PANTHER" id="PTHR31465">
    <property type="entry name" value="PROTEIN RTA1-RELATED"/>
    <property type="match status" value="1"/>
</dbReference>
<dbReference type="Proteomes" id="UP000249363">
    <property type="component" value="Unassembled WGS sequence"/>
</dbReference>
<proteinExistence type="predicted"/>
<dbReference type="RefSeq" id="XP_040735790.1">
    <property type="nucleotide sequence ID" value="XM_040879965.1"/>
</dbReference>
<protein>
    <submittedName>
        <fullName evidence="6">Uncharacterized protein</fullName>
    </submittedName>
</protein>
<dbReference type="OrthoDB" id="1844152at2759"/>
<dbReference type="GO" id="GO:0000324">
    <property type="term" value="C:fungal-type vacuole"/>
    <property type="evidence" value="ECO:0007669"/>
    <property type="project" value="TreeGrafter"/>
</dbReference>
<keyword evidence="7" id="KW-1185">Reference proteome</keyword>
<gene>
    <name evidence="6" type="ORF">BHQ10_007286</name>
</gene>
<dbReference type="GO" id="GO:0005886">
    <property type="term" value="C:plasma membrane"/>
    <property type="evidence" value="ECO:0007669"/>
    <property type="project" value="TreeGrafter"/>
</dbReference>
<sequence length="152" mass="16791">MGNNIMLAGLVFQIITLVLVAALCLEFAWRVQHRFPHWKNVEFSNVHGIRSFRGFLLGAIAAFVLSFLRCVYRVVELAGGWNNSLQSEEVPSIILESAMNTTAVFALAVYKPDSAFKDIFGALRASSSASSEENHKAEVVEMQPPSAETPYL</sequence>
<evidence type="ECO:0000256" key="2">
    <source>
        <dbReference type="ARBA" id="ARBA00022692"/>
    </source>
</evidence>
<dbReference type="STRING" id="1196081.A0A364L646"/>
<evidence type="ECO:0000256" key="1">
    <source>
        <dbReference type="ARBA" id="ARBA00004141"/>
    </source>
</evidence>
<evidence type="ECO:0000313" key="6">
    <source>
        <dbReference type="EMBL" id="RAO71274.1"/>
    </source>
</evidence>
<dbReference type="GeneID" id="63796502"/>
<feature type="transmembrane region" description="Helical" evidence="5">
    <location>
        <begin position="55"/>
        <end position="75"/>
    </location>
</feature>
<evidence type="ECO:0000256" key="5">
    <source>
        <dbReference type="SAM" id="Phobius"/>
    </source>
</evidence>
<evidence type="ECO:0000313" key="7">
    <source>
        <dbReference type="Proteomes" id="UP000249363"/>
    </source>
</evidence>
<dbReference type="InterPro" id="IPR007568">
    <property type="entry name" value="RTA1"/>
</dbReference>
<reference evidence="6 7" key="1">
    <citation type="journal article" date="2017" name="Biotechnol. Biofuels">
        <title>Differential beta-glucosidase expression as a function of carbon source availability in Talaromyces amestolkiae: a genomic and proteomic approach.</title>
        <authorList>
            <person name="de Eugenio L.I."/>
            <person name="Mendez-Liter J.A."/>
            <person name="Nieto-Dominguez M."/>
            <person name="Alonso L."/>
            <person name="Gil-Munoz J."/>
            <person name="Barriuso J."/>
            <person name="Prieto A."/>
            <person name="Martinez M.J."/>
        </authorList>
    </citation>
    <scope>NUCLEOTIDE SEQUENCE [LARGE SCALE GENOMIC DNA]</scope>
    <source>
        <strain evidence="6 7">CIB</strain>
    </source>
</reference>
<evidence type="ECO:0000256" key="4">
    <source>
        <dbReference type="ARBA" id="ARBA00023136"/>
    </source>
</evidence>
<organism evidence="6 7">
    <name type="scientific">Talaromyces amestolkiae</name>
    <dbReference type="NCBI Taxonomy" id="1196081"/>
    <lineage>
        <taxon>Eukaryota</taxon>
        <taxon>Fungi</taxon>
        <taxon>Dikarya</taxon>
        <taxon>Ascomycota</taxon>
        <taxon>Pezizomycotina</taxon>
        <taxon>Eurotiomycetes</taxon>
        <taxon>Eurotiomycetidae</taxon>
        <taxon>Eurotiales</taxon>
        <taxon>Trichocomaceae</taxon>
        <taxon>Talaromyces</taxon>
        <taxon>Talaromyces sect. Talaromyces</taxon>
    </lineage>
</organism>
<name>A0A364L646_TALAM</name>
<accession>A0A364L646</accession>
<dbReference type="PANTHER" id="PTHR31465:SF9">
    <property type="entry name" value="SPHINGOID LONG-CHAIN BASE TRANSPORTER RSB1"/>
    <property type="match status" value="1"/>
</dbReference>
<keyword evidence="4 5" id="KW-0472">Membrane</keyword>
<comment type="subcellular location">
    <subcellularLocation>
        <location evidence="1">Membrane</location>
        <topology evidence="1">Multi-pass membrane protein</topology>
    </subcellularLocation>
</comment>